<feature type="compositionally biased region" description="Polar residues" evidence="1">
    <location>
        <begin position="230"/>
        <end position="255"/>
    </location>
</feature>
<evidence type="ECO:0000313" key="2">
    <source>
        <dbReference type="EMBL" id="GCB87686.1"/>
    </source>
</evidence>
<dbReference type="InterPro" id="IPR036388">
    <property type="entry name" value="WH-like_DNA-bd_sf"/>
</dbReference>
<feature type="region of interest" description="Disordered" evidence="1">
    <location>
        <begin position="224"/>
        <end position="255"/>
    </location>
</feature>
<protein>
    <submittedName>
        <fullName evidence="2">Transcriptional regulator</fullName>
    </submittedName>
</protein>
<comment type="caution">
    <text evidence="2">The sequence shown here is derived from an EMBL/GenBank/DDBJ whole genome shotgun (WGS) entry which is preliminary data.</text>
</comment>
<name>A0A401QQL3_STRNR</name>
<gene>
    <name evidence="2" type="ORF">SALB_00355</name>
</gene>
<accession>A0A401QQL3</accession>
<dbReference type="InterPro" id="IPR036390">
    <property type="entry name" value="WH_DNA-bd_sf"/>
</dbReference>
<dbReference type="SUPFAM" id="SSF46785">
    <property type="entry name" value="Winged helix' DNA-binding domain"/>
    <property type="match status" value="1"/>
</dbReference>
<dbReference type="InterPro" id="IPR011991">
    <property type="entry name" value="ArsR-like_HTH"/>
</dbReference>
<dbReference type="Pfam" id="PF12840">
    <property type="entry name" value="HTH_20"/>
    <property type="match status" value="1"/>
</dbReference>
<dbReference type="AlphaFoldDB" id="A0A401QQL3"/>
<organism evidence="2 3">
    <name type="scientific">Streptomyces noursei</name>
    <name type="common">Streptomyces albulus</name>
    <dbReference type="NCBI Taxonomy" id="1971"/>
    <lineage>
        <taxon>Bacteria</taxon>
        <taxon>Bacillati</taxon>
        <taxon>Actinomycetota</taxon>
        <taxon>Actinomycetes</taxon>
        <taxon>Kitasatosporales</taxon>
        <taxon>Streptomycetaceae</taxon>
        <taxon>Streptomyces</taxon>
    </lineage>
</organism>
<reference evidence="2 3" key="1">
    <citation type="journal article" date="2019" name="Microbiol. Resour. Announc.">
        <title>Draft Genome Sequence of the Most Traditional epsilon-Poly-l-Lysine Producer, Streptomyces albulus NBRC14147.</title>
        <authorList>
            <person name="Yamanaka K."/>
            <person name="Hamano Y."/>
        </authorList>
    </citation>
    <scope>NUCLEOTIDE SEQUENCE [LARGE SCALE GENOMIC DNA]</scope>
    <source>
        <strain evidence="2 3">NBRC 14147</strain>
    </source>
</reference>
<sequence>MVSPRGGKRRLAAVPRADNFPFLDKFFCRYDSGAVLDVAVIEEPAAAEASLAPIRSGILAALAEPGSAAMLAARLGLPRQKINYHLKELERHGLVELAEERRKGNVTERIYQATAASYVISPSALSAVSPDPSRAPDQLSARWLLALGARLVQEVGALLSGASRARKRVATFGIDTEVRFASAADRAAFADELTRTVADLVGRYHDESAPRGRSHRVVVGLHQIPAVQPTDPSGQTDPQPSGETATTHTTAGQDA</sequence>
<dbReference type="Gene3D" id="1.10.10.10">
    <property type="entry name" value="Winged helix-like DNA-binding domain superfamily/Winged helix DNA-binding domain"/>
    <property type="match status" value="1"/>
</dbReference>
<proteinExistence type="predicted"/>
<evidence type="ECO:0000256" key="1">
    <source>
        <dbReference type="SAM" id="MobiDB-lite"/>
    </source>
</evidence>
<dbReference type="EMBL" id="BHXC01000002">
    <property type="protein sequence ID" value="GCB87686.1"/>
    <property type="molecule type" value="Genomic_DNA"/>
</dbReference>
<dbReference type="CDD" id="cd00090">
    <property type="entry name" value="HTH_ARSR"/>
    <property type="match status" value="1"/>
</dbReference>
<dbReference type="Proteomes" id="UP000288351">
    <property type="component" value="Unassembled WGS sequence"/>
</dbReference>
<evidence type="ECO:0000313" key="3">
    <source>
        <dbReference type="Proteomes" id="UP000288351"/>
    </source>
</evidence>